<dbReference type="SUPFAM" id="SSF56784">
    <property type="entry name" value="HAD-like"/>
    <property type="match status" value="1"/>
</dbReference>
<dbReference type="InterPro" id="IPR006549">
    <property type="entry name" value="HAD-SF_hydro_IIIA"/>
</dbReference>
<keyword evidence="2" id="KW-0460">Magnesium</keyword>
<dbReference type="SFLD" id="SFLDG01129">
    <property type="entry name" value="C1.5:_HAD__Beta-PGM__Phosphata"/>
    <property type="match status" value="1"/>
</dbReference>
<dbReference type="EMBL" id="NPCC01000006">
    <property type="protein sequence ID" value="PAE89725.1"/>
    <property type="molecule type" value="Genomic_DNA"/>
</dbReference>
<dbReference type="Proteomes" id="UP000216207">
    <property type="component" value="Unassembled WGS sequence"/>
</dbReference>
<evidence type="ECO:0000256" key="1">
    <source>
        <dbReference type="ARBA" id="ARBA00022801"/>
    </source>
</evidence>
<dbReference type="PANTHER" id="PTHR43434">
    <property type="entry name" value="PHOSPHOGLYCOLATE PHOSPHATASE"/>
    <property type="match status" value="1"/>
</dbReference>
<organism evidence="3 4">
    <name type="scientific">Shouchella clausii</name>
    <name type="common">Alkalihalobacillus clausii</name>
    <dbReference type="NCBI Taxonomy" id="79880"/>
    <lineage>
        <taxon>Bacteria</taxon>
        <taxon>Bacillati</taxon>
        <taxon>Bacillota</taxon>
        <taxon>Bacilli</taxon>
        <taxon>Bacillales</taxon>
        <taxon>Bacillaceae</taxon>
        <taxon>Shouchella</taxon>
    </lineage>
</organism>
<dbReference type="PANTHER" id="PTHR43434:SF26">
    <property type="entry name" value="PYROPHOSPHATASE PPAX"/>
    <property type="match status" value="1"/>
</dbReference>
<sequence>MTINTLLFDLDGTLIDTNELIIQSFLHTLEPDFPGVYTRETVLPFIGPPLVDSFSRIDASRAEKWVRTYRDFNHQQHDALVKEYPGVKTGIQTLNKQGYKLAVVTTKIRETAQMGLELMGLSPYFDVIVALDDVKHAKPHPEPLLEALRQLDSKPEEAIMVGDNSHDVLAGKAAGTKTVAVGWALKGAEHLRTFAPDYIPATMEELVEIVNRL</sequence>
<evidence type="ECO:0000313" key="4">
    <source>
        <dbReference type="Proteomes" id="UP000216207"/>
    </source>
</evidence>
<gene>
    <name evidence="3" type="ORF">CHH72_05575</name>
</gene>
<dbReference type="SFLD" id="SFLDG01135">
    <property type="entry name" value="C1.5.6:_HAD__Beta-PGM__Phospha"/>
    <property type="match status" value="1"/>
</dbReference>
<dbReference type="InterPro" id="IPR023198">
    <property type="entry name" value="PGP-like_dom2"/>
</dbReference>
<dbReference type="NCBIfam" id="TIGR01662">
    <property type="entry name" value="HAD-SF-IIIA"/>
    <property type="match status" value="1"/>
</dbReference>
<proteinExistence type="predicted"/>
<protein>
    <submittedName>
        <fullName evidence="3">Pyrophosphatase PpaX</fullName>
    </submittedName>
</protein>
<dbReference type="PRINTS" id="PR00413">
    <property type="entry name" value="HADHALOGNASE"/>
</dbReference>
<dbReference type="NCBIfam" id="TIGR01509">
    <property type="entry name" value="HAD-SF-IA-v3"/>
    <property type="match status" value="1"/>
</dbReference>
<dbReference type="CDD" id="cd02616">
    <property type="entry name" value="HAD_PPase"/>
    <property type="match status" value="1"/>
</dbReference>
<dbReference type="GO" id="GO:0008967">
    <property type="term" value="F:phosphoglycolate phosphatase activity"/>
    <property type="evidence" value="ECO:0007669"/>
    <property type="project" value="TreeGrafter"/>
</dbReference>
<dbReference type="InterPro" id="IPR041492">
    <property type="entry name" value="HAD_2"/>
</dbReference>
<dbReference type="SFLD" id="SFLDS00003">
    <property type="entry name" value="Haloacid_Dehalogenase"/>
    <property type="match status" value="1"/>
</dbReference>
<comment type="caution">
    <text evidence="3">The sequence shown here is derived from an EMBL/GenBank/DDBJ whole genome shotgun (WGS) entry which is preliminary data.</text>
</comment>
<reference evidence="3 4" key="1">
    <citation type="submission" date="2017-07" db="EMBL/GenBank/DDBJ databases">
        <title>Isolation and whole genome analysis of endospore-forming bacteria from heroin.</title>
        <authorList>
            <person name="Kalinowski J."/>
            <person name="Ahrens B."/>
            <person name="Al-Dilaimi A."/>
            <person name="Winkler A."/>
            <person name="Wibberg D."/>
            <person name="Schleenbecker U."/>
            <person name="Ruckert C."/>
            <person name="Wolfel R."/>
            <person name="Grass G."/>
        </authorList>
    </citation>
    <scope>NUCLEOTIDE SEQUENCE [LARGE SCALE GENOMIC DNA]</scope>
    <source>
        <strain evidence="3 4">7539</strain>
    </source>
</reference>
<dbReference type="InterPro" id="IPR006439">
    <property type="entry name" value="HAD-SF_hydro_IA"/>
</dbReference>
<dbReference type="InterPro" id="IPR036412">
    <property type="entry name" value="HAD-like_sf"/>
</dbReference>
<dbReference type="Gene3D" id="1.10.150.240">
    <property type="entry name" value="Putative phosphatase, domain 2"/>
    <property type="match status" value="1"/>
</dbReference>
<keyword evidence="1" id="KW-0378">Hydrolase</keyword>
<dbReference type="GO" id="GO:0006281">
    <property type="term" value="P:DNA repair"/>
    <property type="evidence" value="ECO:0007669"/>
    <property type="project" value="TreeGrafter"/>
</dbReference>
<dbReference type="NCBIfam" id="TIGR01549">
    <property type="entry name" value="HAD-SF-IA-v1"/>
    <property type="match status" value="1"/>
</dbReference>
<dbReference type="AlphaFoldDB" id="A0A268P350"/>
<dbReference type="Pfam" id="PF13419">
    <property type="entry name" value="HAD_2"/>
    <property type="match status" value="1"/>
</dbReference>
<dbReference type="FunFam" id="3.40.50.1000:FF:000022">
    <property type="entry name" value="Phosphoglycolate phosphatase"/>
    <property type="match status" value="1"/>
</dbReference>
<dbReference type="InterPro" id="IPR050155">
    <property type="entry name" value="HAD-like_hydrolase_sf"/>
</dbReference>
<evidence type="ECO:0000256" key="2">
    <source>
        <dbReference type="ARBA" id="ARBA00022842"/>
    </source>
</evidence>
<evidence type="ECO:0000313" key="3">
    <source>
        <dbReference type="EMBL" id="PAE89725.1"/>
    </source>
</evidence>
<dbReference type="Gene3D" id="3.40.50.1000">
    <property type="entry name" value="HAD superfamily/HAD-like"/>
    <property type="match status" value="1"/>
</dbReference>
<dbReference type="NCBIfam" id="NF009804">
    <property type="entry name" value="PRK13288.1"/>
    <property type="match status" value="1"/>
</dbReference>
<dbReference type="RefSeq" id="WP_095326246.1">
    <property type="nucleotide sequence ID" value="NZ_NPCC01000006.1"/>
</dbReference>
<dbReference type="InterPro" id="IPR023214">
    <property type="entry name" value="HAD_sf"/>
</dbReference>
<name>A0A268P350_SHOCL</name>
<accession>A0A268P350</accession>
<dbReference type="GO" id="GO:0005829">
    <property type="term" value="C:cytosol"/>
    <property type="evidence" value="ECO:0007669"/>
    <property type="project" value="TreeGrafter"/>
</dbReference>